<keyword evidence="3" id="KW-1185">Reference proteome</keyword>
<dbReference type="AlphaFoldDB" id="A0A368TR28"/>
<comment type="caution">
    <text evidence="2">The sequence shown here is derived from an EMBL/GenBank/DDBJ whole genome shotgun (WGS) entry which is preliminary data.</text>
</comment>
<organism evidence="2 3">
    <name type="scientific">Billgrantia montanilacus</name>
    <dbReference type="NCBI Taxonomy" id="2282305"/>
    <lineage>
        <taxon>Bacteria</taxon>
        <taxon>Pseudomonadati</taxon>
        <taxon>Pseudomonadota</taxon>
        <taxon>Gammaproteobacteria</taxon>
        <taxon>Oceanospirillales</taxon>
        <taxon>Halomonadaceae</taxon>
        <taxon>Billgrantia</taxon>
    </lineage>
</organism>
<dbReference type="Proteomes" id="UP000252405">
    <property type="component" value="Unassembled WGS sequence"/>
</dbReference>
<dbReference type="RefSeq" id="WP_114480388.1">
    <property type="nucleotide sequence ID" value="NZ_QPII01000017.1"/>
</dbReference>
<keyword evidence="1" id="KW-0472">Membrane</keyword>
<dbReference type="OrthoDB" id="6173958at2"/>
<evidence type="ECO:0000313" key="2">
    <source>
        <dbReference type="EMBL" id="RCV87175.1"/>
    </source>
</evidence>
<keyword evidence="1" id="KW-0812">Transmembrane</keyword>
<keyword evidence="1" id="KW-1133">Transmembrane helix</keyword>
<evidence type="ECO:0000313" key="3">
    <source>
        <dbReference type="Proteomes" id="UP000252405"/>
    </source>
</evidence>
<accession>A0A368TR28</accession>
<gene>
    <name evidence="2" type="ORF">DU505_18055</name>
</gene>
<proteinExistence type="predicted"/>
<sequence>MKSIFALALGTIVFLLAITAQDSPGTRIILGSVGLMLYAVALSPGSARRKPKVSWRRTPKQAQA</sequence>
<dbReference type="EMBL" id="QPII01000017">
    <property type="protein sequence ID" value="RCV87175.1"/>
    <property type="molecule type" value="Genomic_DNA"/>
</dbReference>
<protein>
    <submittedName>
        <fullName evidence="2">Uncharacterized protein</fullName>
    </submittedName>
</protein>
<name>A0A368TR28_9GAMM</name>
<reference evidence="2 3" key="1">
    <citation type="submission" date="2018-07" db="EMBL/GenBank/DDBJ databases">
        <title>Halomonas montanilacus sp. nov., isolated from Lake Pengyan on Tibetan Plateau.</title>
        <authorList>
            <person name="Lu H."/>
            <person name="Xing P."/>
            <person name="Wu Q."/>
        </authorList>
    </citation>
    <scope>NUCLEOTIDE SEQUENCE [LARGE SCALE GENOMIC DNA]</scope>
    <source>
        <strain evidence="2 3">PYC7W</strain>
    </source>
</reference>
<evidence type="ECO:0000256" key="1">
    <source>
        <dbReference type="SAM" id="Phobius"/>
    </source>
</evidence>
<feature type="transmembrane region" description="Helical" evidence="1">
    <location>
        <begin position="29"/>
        <end position="47"/>
    </location>
</feature>